<dbReference type="GO" id="GO:0003964">
    <property type="term" value="F:RNA-directed DNA polymerase activity"/>
    <property type="evidence" value="ECO:0007669"/>
    <property type="project" value="UniProtKB-KW"/>
</dbReference>
<dbReference type="AlphaFoldDB" id="A0A699L9C9"/>
<feature type="compositionally biased region" description="Low complexity" evidence="1">
    <location>
        <begin position="55"/>
        <end position="64"/>
    </location>
</feature>
<organism evidence="2">
    <name type="scientific">Tanacetum cinerariifolium</name>
    <name type="common">Dalmatian daisy</name>
    <name type="synonym">Chrysanthemum cinerariifolium</name>
    <dbReference type="NCBI Taxonomy" id="118510"/>
    <lineage>
        <taxon>Eukaryota</taxon>
        <taxon>Viridiplantae</taxon>
        <taxon>Streptophyta</taxon>
        <taxon>Embryophyta</taxon>
        <taxon>Tracheophyta</taxon>
        <taxon>Spermatophyta</taxon>
        <taxon>Magnoliopsida</taxon>
        <taxon>eudicotyledons</taxon>
        <taxon>Gunneridae</taxon>
        <taxon>Pentapetalae</taxon>
        <taxon>asterids</taxon>
        <taxon>campanulids</taxon>
        <taxon>Asterales</taxon>
        <taxon>Asteraceae</taxon>
        <taxon>Asteroideae</taxon>
        <taxon>Anthemideae</taxon>
        <taxon>Anthemidinae</taxon>
        <taxon>Tanacetum</taxon>
    </lineage>
</organism>
<feature type="non-terminal residue" evidence="2">
    <location>
        <position position="1"/>
    </location>
</feature>
<proteinExistence type="predicted"/>
<sequence length="198" mass="22827">NSKAYQPSQARNAYVNAIFTRSDKSYNPPDNPNDQQDNSENPINFDSDDEDDESTPQPKTQPTKPVKEAPLPKPYKLKILYPQCLRKEKMKAQYKKFLGMIRAKQLNLGVRAERMIFNIDSAMKHSYSNNDTCFNIDVIDEILEEDSDTLLYEGSKILHSFEGTLLEEEIFAEFNKFMAMTANEIFESESDTEEPSFE</sequence>
<evidence type="ECO:0000313" key="2">
    <source>
        <dbReference type="EMBL" id="GFB31808.1"/>
    </source>
</evidence>
<keyword evidence="2" id="KW-0808">Transferase</keyword>
<keyword evidence="2" id="KW-0548">Nucleotidyltransferase</keyword>
<dbReference type="EMBL" id="BKCJ010600721">
    <property type="protein sequence ID" value="GFB31808.1"/>
    <property type="molecule type" value="Genomic_DNA"/>
</dbReference>
<comment type="caution">
    <text evidence="2">The sequence shown here is derived from an EMBL/GenBank/DDBJ whole genome shotgun (WGS) entry which is preliminary data.</text>
</comment>
<evidence type="ECO:0000256" key="1">
    <source>
        <dbReference type="SAM" id="MobiDB-lite"/>
    </source>
</evidence>
<accession>A0A699L9C9</accession>
<name>A0A699L9C9_TANCI</name>
<keyword evidence="2" id="KW-0695">RNA-directed DNA polymerase</keyword>
<reference evidence="2" key="1">
    <citation type="journal article" date="2019" name="Sci. Rep.">
        <title>Draft genome of Tanacetum cinerariifolium, the natural source of mosquito coil.</title>
        <authorList>
            <person name="Yamashiro T."/>
            <person name="Shiraishi A."/>
            <person name="Satake H."/>
            <person name="Nakayama K."/>
        </authorList>
    </citation>
    <scope>NUCLEOTIDE SEQUENCE</scope>
</reference>
<protein>
    <submittedName>
        <fullName evidence="2">Reverse transcriptase domain-containing protein</fullName>
    </submittedName>
</protein>
<feature type="region of interest" description="Disordered" evidence="1">
    <location>
        <begin position="18"/>
        <end position="70"/>
    </location>
</feature>
<gene>
    <name evidence="2" type="ORF">Tci_703779</name>
</gene>